<dbReference type="Gene3D" id="2.120.10.30">
    <property type="entry name" value="TolB, C-terminal domain"/>
    <property type="match status" value="1"/>
</dbReference>
<evidence type="ECO:0000256" key="1">
    <source>
        <dbReference type="SAM" id="SignalP"/>
    </source>
</evidence>
<feature type="chain" id="PRO_5024463052" description="YncE family protein" evidence="1">
    <location>
        <begin position="19"/>
        <end position="314"/>
    </location>
</feature>
<comment type="caution">
    <text evidence="2">The sequence shown here is derived from an EMBL/GenBank/DDBJ whole genome shotgun (WGS) entry which is preliminary data.</text>
</comment>
<evidence type="ECO:0000313" key="3">
    <source>
        <dbReference type="Proteomes" id="UP000359125"/>
    </source>
</evidence>
<sequence>MFFTFRFTFILFSALAISACNDSETFPQVQSSVYDNSLGPLCWPTQFTKEHDSLIITDYKNNRILVNRNEKWERTNLTINGAHSLVTDKKGNFIIDDTENNRIIISTSLSDSSIIKYITSVNGKPLNRPHSVVVSNDGYIYAIDALRLIKISKDYKKTAELWFKPGDLGYARSLKMIDGYLYVINSSKGDLIKINDFDKNSYEIIKTISHKIDDAAGSYERTGPILNDIDKFKGWYYASNYFTSSWSKKTDAESHKLIRWKTWHDFKKGNFQDVSYLLPKGQLPYFIHNTGDSLLLTTFNHENPCSGENGIVVK</sequence>
<feature type="signal peptide" evidence="1">
    <location>
        <begin position="1"/>
        <end position="18"/>
    </location>
</feature>
<dbReference type="PROSITE" id="PS51257">
    <property type="entry name" value="PROKAR_LIPOPROTEIN"/>
    <property type="match status" value="1"/>
</dbReference>
<dbReference type="Proteomes" id="UP000359125">
    <property type="component" value="Unassembled WGS sequence"/>
</dbReference>
<gene>
    <name evidence="2" type="ORF">EIZ93_05280</name>
</gene>
<dbReference type="InterPro" id="IPR011042">
    <property type="entry name" value="6-blade_b-propeller_TolB-like"/>
</dbReference>
<organism evidence="2 3">
    <name type="scientific">Escherichia coli</name>
    <dbReference type="NCBI Taxonomy" id="562"/>
    <lineage>
        <taxon>Bacteria</taxon>
        <taxon>Pseudomonadati</taxon>
        <taxon>Pseudomonadota</taxon>
        <taxon>Gammaproteobacteria</taxon>
        <taxon>Enterobacterales</taxon>
        <taxon>Enterobacteriaceae</taxon>
        <taxon>Escherichia</taxon>
    </lineage>
</organism>
<proteinExistence type="predicted"/>
<dbReference type="RefSeq" id="WP_152917755.1">
    <property type="nucleotide sequence ID" value="NZ_JAALAJ010000004.1"/>
</dbReference>
<accession>A0A5P0J4T3</accession>
<dbReference type="EMBL" id="RYCF01000009">
    <property type="protein sequence ID" value="MQK23738.1"/>
    <property type="molecule type" value="Genomic_DNA"/>
</dbReference>
<dbReference type="SUPFAM" id="SSF63825">
    <property type="entry name" value="YWTD domain"/>
    <property type="match status" value="1"/>
</dbReference>
<evidence type="ECO:0000313" key="2">
    <source>
        <dbReference type="EMBL" id="MQK23738.1"/>
    </source>
</evidence>
<name>A0A5P0J4T3_ECOLX</name>
<evidence type="ECO:0008006" key="4">
    <source>
        <dbReference type="Google" id="ProtNLM"/>
    </source>
</evidence>
<dbReference type="AlphaFoldDB" id="A0A5P0J4T3"/>
<keyword evidence="1" id="KW-0732">Signal</keyword>
<protein>
    <recommendedName>
        <fullName evidence="4">YncE family protein</fullName>
    </recommendedName>
</protein>
<reference evidence="2 3" key="1">
    <citation type="journal article" date="2019" name="Environ. Health Perspect.">
        <title>Inter-host Transmission of Carbapenemase-Producing Escherichia coli among Humans and Backyard Animals.</title>
        <authorList>
            <person name="Li J."/>
            <person name="Bi Z."/>
            <person name="Ma S."/>
            <person name="Chen B."/>
            <person name="Cai C."/>
            <person name="He J."/>
            <person name="Schwarz S."/>
            <person name="Sun C."/>
            <person name="Zhou Y."/>
            <person name="Yin J."/>
            <person name="Hulth A."/>
            <person name="Wang Y."/>
            <person name="Shen Z."/>
            <person name="Wang S."/>
            <person name="Wu C."/>
            <person name="Nilsson L.E."/>
            <person name="Walsh T.R."/>
            <person name="Borjesson S."/>
            <person name="Shen J."/>
            <person name="Sun Q."/>
            <person name="Wang Y."/>
        </authorList>
    </citation>
    <scope>NUCLEOTIDE SEQUENCE [LARGE SCALE GENOMIC DNA]</scope>
    <source>
        <strain evidence="2 3">A016f</strain>
    </source>
</reference>